<sequence>MTKIPDVTTYILNADEEAQPVMEVLRQIILETIPGLEEKISYNVPFYHYHGQFVGFSAHKQHISFGFGSDVVTAEMRSELEAKGYKLGKGTLQIKFNQAVPVAEIKTILKAKAVLNSEIERTKNNK</sequence>
<accession>A0A1D2KM97</accession>
<evidence type="ECO:0000313" key="4">
    <source>
        <dbReference type="Proteomes" id="UP000243591"/>
    </source>
</evidence>
<dbReference type="InterPro" id="IPR014922">
    <property type="entry name" value="YdhG-like"/>
</dbReference>
<dbReference type="Gene3D" id="3.90.1150.200">
    <property type="match status" value="1"/>
</dbReference>
<dbReference type="STRING" id="2756.BFR44_06445"/>
<dbReference type="OrthoDB" id="9811812at2"/>
<proteinExistence type="predicted"/>
<organism evidence="2 4">
    <name type="scientific">Brochothrix thermosphacta</name>
    <name type="common">Microbacterium thermosphactum</name>
    <dbReference type="NCBI Taxonomy" id="2756"/>
    <lineage>
        <taxon>Bacteria</taxon>
        <taxon>Bacillati</taxon>
        <taxon>Bacillota</taxon>
        <taxon>Bacilli</taxon>
        <taxon>Bacillales</taxon>
        <taxon>Listeriaceae</taxon>
        <taxon>Brochothrix</taxon>
    </lineage>
</organism>
<evidence type="ECO:0000259" key="1">
    <source>
        <dbReference type="Pfam" id="PF08818"/>
    </source>
</evidence>
<name>A0A1D2KM97_BROTH</name>
<protein>
    <recommendedName>
        <fullName evidence="1">YdhG-like domain-containing protein</fullName>
    </recommendedName>
</protein>
<keyword evidence="4" id="KW-1185">Reference proteome</keyword>
<dbReference type="EMBL" id="OUNC01000045">
    <property type="protein sequence ID" value="SPP29390.1"/>
    <property type="molecule type" value="Genomic_DNA"/>
</dbReference>
<reference evidence="2 4" key="1">
    <citation type="submission" date="2017-09" db="EMBL/GenBank/DDBJ databases">
        <title>Complete Genome Sequences of Two Strains of the Meat Spoilage Bacterium Brochothrix thermosphacta Isolated from Ground Chicken.</title>
        <authorList>
            <person name="Paoli G.C."/>
            <person name="Wijey C."/>
            <person name="Chen C.-Y."/>
            <person name="Nguyen L."/>
            <person name="Yan X."/>
            <person name="Irwin P.L."/>
        </authorList>
    </citation>
    <scope>NUCLEOTIDE SEQUENCE [LARGE SCALE GENOMIC DNA]</scope>
    <source>
        <strain evidence="2 4">BI</strain>
    </source>
</reference>
<dbReference type="SUPFAM" id="SSF159888">
    <property type="entry name" value="YdhG-like"/>
    <property type="match status" value="1"/>
</dbReference>
<evidence type="ECO:0000313" key="2">
    <source>
        <dbReference type="EMBL" id="ATF25882.1"/>
    </source>
</evidence>
<gene>
    <name evidence="3" type="ORF">BTBSAS_50038</name>
    <name evidence="2" type="ORF">CNY62_05415</name>
</gene>
<evidence type="ECO:0000313" key="5">
    <source>
        <dbReference type="Proteomes" id="UP000270190"/>
    </source>
</evidence>
<feature type="domain" description="YdhG-like" evidence="1">
    <location>
        <begin position="19"/>
        <end position="111"/>
    </location>
</feature>
<evidence type="ECO:0000313" key="3">
    <source>
        <dbReference type="EMBL" id="SPP29390.1"/>
    </source>
</evidence>
<reference evidence="3" key="3">
    <citation type="submission" date="2018-04" db="EMBL/GenBank/DDBJ databases">
        <authorList>
            <person name="Go L.Y."/>
            <person name="Mitchell J.A."/>
        </authorList>
    </citation>
    <scope>NUCLEOTIDE SEQUENCE</scope>
    <source>
        <strain evidence="3">BSAS1 3</strain>
    </source>
</reference>
<dbReference type="Proteomes" id="UP000243591">
    <property type="component" value="Chromosome"/>
</dbReference>
<dbReference type="GeneID" id="66537488"/>
<dbReference type="AlphaFoldDB" id="A0A1D2KM97"/>
<reference evidence="5" key="2">
    <citation type="submission" date="2018-04" db="EMBL/GenBank/DDBJ databases">
        <authorList>
            <person name="Illikoud N."/>
        </authorList>
    </citation>
    <scope>NUCLEOTIDE SEQUENCE [LARGE SCALE GENOMIC DNA]</scope>
</reference>
<dbReference type="KEGG" id="bths:CNY62_05415"/>
<dbReference type="RefSeq" id="WP_036027263.1">
    <property type="nucleotide sequence ID" value="NZ_CBCPHX010000004.1"/>
</dbReference>
<dbReference type="EMBL" id="CP023483">
    <property type="protein sequence ID" value="ATF25882.1"/>
    <property type="molecule type" value="Genomic_DNA"/>
</dbReference>
<dbReference type="Pfam" id="PF08818">
    <property type="entry name" value="DUF1801"/>
    <property type="match status" value="1"/>
</dbReference>
<dbReference type="Proteomes" id="UP000270190">
    <property type="component" value="Unassembled WGS sequence"/>
</dbReference>